<proteinExistence type="predicted"/>
<dbReference type="Proteomes" id="UP000747542">
    <property type="component" value="Unassembled WGS sequence"/>
</dbReference>
<feature type="region of interest" description="Disordered" evidence="1">
    <location>
        <begin position="49"/>
        <end position="100"/>
    </location>
</feature>
<organism evidence="2 3">
    <name type="scientific">Homarus americanus</name>
    <name type="common">American lobster</name>
    <dbReference type="NCBI Taxonomy" id="6706"/>
    <lineage>
        <taxon>Eukaryota</taxon>
        <taxon>Metazoa</taxon>
        <taxon>Ecdysozoa</taxon>
        <taxon>Arthropoda</taxon>
        <taxon>Crustacea</taxon>
        <taxon>Multicrustacea</taxon>
        <taxon>Malacostraca</taxon>
        <taxon>Eumalacostraca</taxon>
        <taxon>Eucarida</taxon>
        <taxon>Decapoda</taxon>
        <taxon>Pleocyemata</taxon>
        <taxon>Astacidea</taxon>
        <taxon>Nephropoidea</taxon>
        <taxon>Nephropidae</taxon>
        <taxon>Homarus</taxon>
    </lineage>
</organism>
<keyword evidence="3" id="KW-1185">Reference proteome</keyword>
<feature type="compositionally biased region" description="Basic and acidic residues" evidence="1">
    <location>
        <begin position="85"/>
        <end position="100"/>
    </location>
</feature>
<evidence type="ECO:0000313" key="2">
    <source>
        <dbReference type="EMBL" id="KAG7178232.1"/>
    </source>
</evidence>
<sequence length="100" mass="11056">MVEGNKTYTKAGNMGAPPLDALCEFVAKSWDAIRVEVITKSFKKCGISNTIDGEDDDMLWRSSDGEDSNNEDKDEASDSESDPYDDLHLSASHELDFEGF</sequence>
<evidence type="ECO:0000313" key="3">
    <source>
        <dbReference type="Proteomes" id="UP000747542"/>
    </source>
</evidence>
<gene>
    <name evidence="2" type="primary">Pogo-L69</name>
    <name evidence="2" type="ORF">Hamer_G022773</name>
</gene>
<name>A0A8J5TW82_HOMAM</name>
<comment type="caution">
    <text evidence="2">The sequence shown here is derived from an EMBL/GenBank/DDBJ whole genome shotgun (WGS) entry which is preliminary data.</text>
</comment>
<protein>
    <submittedName>
        <fullName evidence="2">Pogo transposable element-like 69</fullName>
    </submittedName>
</protein>
<feature type="compositionally biased region" description="Acidic residues" evidence="1">
    <location>
        <begin position="65"/>
        <end position="84"/>
    </location>
</feature>
<accession>A0A8J5TW82</accession>
<dbReference type="AlphaFoldDB" id="A0A8J5TW82"/>
<evidence type="ECO:0000256" key="1">
    <source>
        <dbReference type="SAM" id="MobiDB-lite"/>
    </source>
</evidence>
<dbReference type="EMBL" id="JAHLQT010000655">
    <property type="protein sequence ID" value="KAG7178232.1"/>
    <property type="molecule type" value="Genomic_DNA"/>
</dbReference>
<reference evidence="2" key="1">
    <citation type="journal article" date="2021" name="Sci. Adv.">
        <title>The American lobster genome reveals insights on longevity, neural, and immune adaptations.</title>
        <authorList>
            <person name="Polinski J.M."/>
            <person name="Zimin A.V."/>
            <person name="Clark K.F."/>
            <person name="Kohn A.B."/>
            <person name="Sadowski N."/>
            <person name="Timp W."/>
            <person name="Ptitsyn A."/>
            <person name="Khanna P."/>
            <person name="Romanova D.Y."/>
            <person name="Williams P."/>
            <person name="Greenwood S.J."/>
            <person name="Moroz L.L."/>
            <person name="Walt D.R."/>
            <person name="Bodnar A.G."/>
        </authorList>
    </citation>
    <scope>NUCLEOTIDE SEQUENCE</scope>
    <source>
        <strain evidence="2">GMGI-L3</strain>
    </source>
</reference>